<feature type="region of interest" description="Disordered" evidence="1">
    <location>
        <begin position="531"/>
        <end position="600"/>
    </location>
</feature>
<feature type="domain" description="CN hydrolase" evidence="2">
    <location>
        <begin position="1"/>
        <end position="280"/>
    </location>
</feature>
<feature type="region of interest" description="Disordered" evidence="1">
    <location>
        <begin position="709"/>
        <end position="790"/>
    </location>
</feature>
<dbReference type="Pfam" id="PF00795">
    <property type="entry name" value="CN_hydrolase"/>
    <property type="match status" value="1"/>
</dbReference>
<feature type="region of interest" description="Disordered" evidence="1">
    <location>
        <begin position="624"/>
        <end position="667"/>
    </location>
</feature>
<feature type="compositionally biased region" description="Basic residues" evidence="1">
    <location>
        <begin position="568"/>
        <end position="579"/>
    </location>
</feature>
<reference evidence="3" key="1">
    <citation type="submission" date="2023-06" db="EMBL/GenBank/DDBJ databases">
        <title>Conoideocrella luteorostrata (Hypocreales: Clavicipitaceae), a potential biocontrol fungus for elongate hemlock scale in United States Christmas tree production areas.</title>
        <authorList>
            <person name="Barrett H."/>
            <person name="Lovett B."/>
            <person name="Macias A.M."/>
            <person name="Stajich J.E."/>
            <person name="Kasson M.T."/>
        </authorList>
    </citation>
    <scope>NUCLEOTIDE SEQUENCE</scope>
    <source>
        <strain evidence="3">ARSEF 14590</strain>
    </source>
</reference>
<evidence type="ECO:0000313" key="4">
    <source>
        <dbReference type="Proteomes" id="UP001251528"/>
    </source>
</evidence>
<feature type="compositionally biased region" description="Basic and acidic residues" evidence="1">
    <location>
        <begin position="535"/>
        <end position="545"/>
    </location>
</feature>
<protein>
    <recommendedName>
        <fullName evidence="2">CN hydrolase domain-containing protein</fullName>
    </recommendedName>
</protein>
<comment type="caution">
    <text evidence="3">The sequence shown here is derived from an EMBL/GenBank/DDBJ whole genome shotgun (WGS) entry which is preliminary data.</text>
</comment>
<feature type="compositionally biased region" description="Basic and acidic residues" evidence="1">
    <location>
        <begin position="720"/>
        <end position="751"/>
    </location>
</feature>
<name>A0AAJ0CKU7_9HYPO</name>
<dbReference type="GO" id="GO:0030163">
    <property type="term" value="P:protein catabolic process"/>
    <property type="evidence" value="ECO:0007669"/>
    <property type="project" value="TreeGrafter"/>
</dbReference>
<proteinExistence type="predicted"/>
<dbReference type="CDD" id="cd07566">
    <property type="entry name" value="ScNTA1_like"/>
    <property type="match status" value="1"/>
</dbReference>
<gene>
    <name evidence="3" type="ORF">QQS21_007356</name>
</gene>
<feature type="compositionally biased region" description="Basic and acidic residues" evidence="1">
    <location>
        <begin position="835"/>
        <end position="851"/>
    </location>
</feature>
<dbReference type="PROSITE" id="PS50263">
    <property type="entry name" value="CN_HYDROLASE"/>
    <property type="match status" value="1"/>
</dbReference>
<keyword evidence="4" id="KW-1185">Reference proteome</keyword>
<feature type="compositionally biased region" description="Basic residues" evidence="1">
    <location>
        <begin position="814"/>
        <end position="834"/>
    </location>
</feature>
<feature type="region of interest" description="Disordered" evidence="1">
    <location>
        <begin position="806"/>
        <end position="912"/>
    </location>
</feature>
<feature type="compositionally biased region" description="Basic and acidic residues" evidence="1">
    <location>
        <begin position="860"/>
        <end position="869"/>
    </location>
</feature>
<organism evidence="3 4">
    <name type="scientific">Conoideocrella luteorostrata</name>
    <dbReference type="NCBI Taxonomy" id="1105319"/>
    <lineage>
        <taxon>Eukaryota</taxon>
        <taxon>Fungi</taxon>
        <taxon>Dikarya</taxon>
        <taxon>Ascomycota</taxon>
        <taxon>Pezizomycotina</taxon>
        <taxon>Sordariomycetes</taxon>
        <taxon>Hypocreomycetidae</taxon>
        <taxon>Hypocreales</taxon>
        <taxon>Clavicipitaceae</taxon>
        <taxon>Conoideocrella</taxon>
    </lineage>
</organism>
<feature type="compositionally biased region" description="Basic and acidic residues" evidence="1">
    <location>
        <begin position="656"/>
        <end position="667"/>
    </location>
</feature>
<feature type="compositionally biased region" description="Basic and acidic residues" evidence="1">
    <location>
        <begin position="357"/>
        <end position="370"/>
    </location>
</feature>
<dbReference type="GO" id="GO:0008418">
    <property type="term" value="F:protein-N-terminal asparagine amidohydrolase activity"/>
    <property type="evidence" value="ECO:0007669"/>
    <property type="project" value="InterPro"/>
</dbReference>
<feature type="compositionally biased region" description="Polar residues" evidence="1">
    <location>
        <begin position="768"/>
        <end position="782"/>
    </location>
</feature>
<dbReference type="SUPFAM" id="SSF56317">
    <property type="entry name" value="Carbon-nitrogen hydrolase"/>
    <property type="match status" value="1"/>
</dbReference>
<dbReference type="PANTHER" id="PTHR11750:SF26">
    <property type="entry name" value="PROTEIN N-TERMINAL AMIDASE"/>
    <property type="match status" value="1"/>
</dbReference>
<evidence type="ECO:0000256" key="1">
    <source>
        <dbReference type="SAM" id="MobiDB-lite"/>
    </source>
</evidence>
<dbReference type="InterPro" id="IPR036526">
    <property type="entry name" value="C-N_Hydrolase_sf"/>
</dbReference>
<sequence>MRIGCLQFAPQVGEVNENINKADAVLDQADPEYLDLLVLPELAFSGYNFSSLRHISPCLELQGSGVSSLWATSTALKHDCAVIAGYPEKVDLADSWPANPEYYNSAVVVNSDGDVVANYRKAHLYYTDETWALEGSSGFLCHRIPGLGTLALGICMDLNPYRFEAPWDAFEFSTFALQSGARLVVVSMAWLTQENPEMYNKSANEPDMDTLMYWVGRLEPIIRIESNQEVIVVFANRCGSESGATYAGTSAIIGIVSGEVRVYGMLGRGETDLLVVDTDNPPFAKLVYRPEGVAAAADTEQAQRLETEEAGADQVVDDVPIVASNPATSHRPVEEHQDPVSGGTEPLQQRKHIPSYKRTDLTIRLPEKSSKYLNRRGKPTGNEPCRDLDHNSGHARRRSEGQSKTQWISQVAAADEADFDDEPDHSSVNSEPPPSAMWRNQHHQNYLAADGRRYGHDAGGRSISSNNADNVVIAIDSLVTDAQPRWSKQAPPTKWIAHDDPELAFVEGEDPDAPFHDPTGNIGKWVQMIQTPRKPPTEAQRHESSRIFPHPGRSTENEYTSPPEKSKPFNHHKPLKPHRVMRDNAYGNRRSQSATGESKTDFEAVCRKLEDMAQVEEKLADEHSHLGGSNVDSHRSHYTHKQHMASGSRRQNRQHSKYEDESDHKSGSDVSVAFAMNVPMQADTSLHTRQQEPSRIFFSPVETDYPILRPVSSNRLRQGHRTEDSVADRQKSEIANRRYYREDDTGHDDISRTYSRGRQLAKDKDTGENYNPSHSHTRTQTPKSRRQVSVEPTNLAQYHLIEEVPSATCPVHAPRSRSRARNKSTSRQRSTHTRSRPDFDSSRVAGKHELGRSYSSQVKSTRDASRADRQWIAQDVRVERSASATPGHERLRRGAKTPVPMMLVSKRYENAP</sequence>
<dbReference type="Gene3D" id="3.60.110.10">
    <property type="entry name" value="Carbon-nitrogen hydrolase"/>
    <property type="match status" value="1"/>
</dbReference>
<dbReference type="AlphaFoldDB" id="A0AAJ0CKU7"/>
<dbReference type="Proteomes" id="UP001251528">
    <property type="component" value="Unassembled WGS sequence"/>
</dbReference>
<feature type="region of interest" description="Disordered" evidence="1">
    <location>
        <begin position="324"/>
        <end position="438"/>
    </location>
</feature>
<dbReference type="PANTHER" id="PTHR11750">
    <property type="entry name" value="PROTEIN N-TERMINAL AMIDASE"/>
    <property type="match status" value="1"/>
</dbReference>
<evidence type="ECO:0000259" key="2">
    <source>
        <dbReference type="PROSITE" id="PS50263"/>
    </source>
</evidence>
<dbReference type="InterPro" id="IPR003010">
    <property type="entry name" value="C-N_Hydrolase"/>
</dbReference>
<dbReference type="EMBL" id="JASWJB010000150">
    <property type="protein sequence ID" value="KAK2594908.1"/>
    <property type="molecule type" value="Genomic_DNA"/>
</dbReference>
<dbReference type="GO" id="GO:0070773">
    <property type="term" value="F:protein-N-terminal glutamine amidohydrolase activity"/>
    <property type="evidence" value="ECO:0007669"/>
    <property type="project" value="InterPro"/>
</dbReference>
<accession>A0AAJ0CKU7</accession>
<evidence type="ECO:0000313" key="3">
    <source>
        <dbReference type="EMBL" id="KAK2594908.1"/>
    </source>
</evidence>
<dbReference type="InterPro" id="IPR039703">
    <property type="entry name" value="Nta1"/>
</dbReference>